<evidence type="ECO:0000256" key="2">
    <source>
        <dbReference type="ARBA" id="ARBA00022475"/>
    </source>
</evidence>
<name>A0ABN6VIR8_9HYPH</name>
<dbReference type="PANTHER" id="PTHR42709">
    <property type="entry name" value="ALKALINE PHOSPHATASE LIKE PROTEIN"/>
    <property type="match status" value="1"/>
</dbReference>
<evidence type="ECO:0000256" key="3">
    <source>
        <dbReference type="ARBA" id="ARBA00022692"/>
    </source>
</evidence>
<accession>A0ABN6VIR8</accession>
<dbReference type="InterPro" id="IPR051311">
    <property type="entry name" value="DedA_domain"/>
</dbReference>
<feature type="transmembrane region" description="Helical" evidence="6">
    <location>
        <begin position="156"/>
        <end position="176"/>
    </location>
</feature>
<dbReference type="Proteomes" id="UP001317629">
    <property type="component" value="Chromosome"/>
</dbReference>
<keyword evidence="4 6" id="KW-1133">Transmembrane helix</keyword>
<dbReference type="InterPro" id="IPR032816">
    <property type="entry name" value="VTT_dom"/>
</dbReference>
<feature type="transmembrane region" description="Helical" evidence="6">
    <location>
        <begin position="188"/>
        <end position="207"/>
    </location>
</feature>
<keyword evidence="2" id="KW-1003">Cell membrane</keyword>
<feature type="transmembrane region" description="Helical" evidence="6">
    <location>
        <begin position="123"/>
        <end position="144"/>
    </location>
</feature>
<evidence type="ECO:0000256" key="6">
    <source>
        <dbReference type="SAM" id="Phobius"/>
    </source>
</evidence>
<evidence type="ECO:0000313" key="9">
    <source>
        <dbReference type="Proteomes" id="UP001317629"/>
    </source>
</evidence>
<evidence type="ECO:0000313" key="8">
    <source>
        <dbReference type="EMBL" id="BDV35230.1"/>
    </source>
</evidence>
<evidence type="ECO:0000256" key="4">
    <source>
        <dbReference type="ARBA" id="ARBA00022989"/>
    </source>
</evidence>
<reference evidence="8 9" key="1">
    <citation type="journal article" date="2023" name="Int. J. Syst. Evol. Microbiol.">
        <title>Methylocystis iwaonis sp. nov., a type II methane-oxidizing bacterium from surface soil of a rice paddy field in Japan, and emended description of the genus Methylocystis (ex Whittenbury et al. 1970) Bowman et al. 1993.</title>
        <authorList>
            <person name="Kaise H."/>
            <person name="Sawadogo J.B."/>
            <person name="Alam M.S."/>
            <person name="Ueno C."/>
            <person name="Dianou D."/>
            <person name="Shinjo R."/>
            <person name="Asakawa S."/>
        </authorList>
    </citation>
    <scope>NUCLEOTIDE SEQUENCE [LARGE SCALE GENOMIC DNA]</scope>
    <source>
        <strain evidence="8 9">SS37A-Re</strain>
    </source>
</reference>
<evidence type="ECO:0000256" key="1">
    <source>
        <dbReference type="ARBA" id="ARBA00004651"/>
    </source>
</evidence>
<dbReference type="PANTHER" id="PTHR42709:SF6">
    <property type="entry name" value="UNDECAPRENYL PHOSPHATE TRANSPORTER A"/>
    <property type="match status" value="1"/>
</dbReference>
<organism evidence="8 9">
    <name type="scientific">Methylocystis iwaonis</name>
    <dbReference type="NCBI Taxonomy" id="2885079"/>
    <lineage>
        <taxon>Bacteria</taxon>
        <taxon>Pseudomonadati</taxon>
        <taxon>Pseudomonadota</taxon>
        <taxon>Alphaproteobacteria</taxon>
        <taxon>Hyphomicrobiales</taxon>
        <taxon>Methylocystaceae</taxon>
        <taxon>Methylocystis</taxon>
    </lineage>
</organism>
<comment type="subcellular location">
    <subcellularLocation>
        <location evidence="1">Cell membrane</location>
        <topology evidence="1">Multi-pass membrane protein</topology>
    </subcellularLocation>
</comment>
<dbReference type="Pfam" id="PF09335">
    <property type="entry name" value="VTT_dom"/>
    <property type="match status" value="1"/>
</dbReference>
<gene>
    <name evidence="8" type="ORF">SS37A_27590</name>
</gene>
<keyword evidence="9" id="KW-1185">Reference proteome</keyword>
<sequence>MSLFVYPSLRDVIMAHFLDQAQIAAILSTYGYWAIFLVVALESSGLPLPGETMLVGAAIYARLSGALSIDWIVAAAAAGAIMGDNIGYWIGREFGYRFLERHGWRVGLGPEKLRLGQYLFYKWGGAIVFFGRFIALLRILAALLAGANRLPAGKFFLFNAAGGIVWALVFGFGAYWLTAGFEKIEGRLATLGIVCGLIGLFVLWRYYKVNEERLLRDADAVLSQRKQ</sequence>
<feature type="domain" description="VTT" evidence="7">
    <location>
        <begin position="49"/>
        <end position="172"/>
    </location>
</feature>
<protein>
    <recommendedName>
        <fullName evidence="7">VTT domain-containing protein</fullName>
    </recommendedName>
</protein>
<evidence type="ECO:0000259" key="7">
    <source>
        <dbReference type="Pfam" id="PF09335"/>
    </source>
</evidence>
<evidence type="ECO:0000256" key="5">
    <source>
        <dbReference type="ARBA" id="ARBA00023136"/>
    </source>
</evidence>
<feature type="transmembrane region" description="Helical" evidence="6">
    <location>
        <begin position="20"/>
        <end position="41"/>
    </location>
</feature>
<keyword evidence="3 6" id="KW-0812">Transmembrane</keyword>
<keyword evidence="5 6" id="KW-0472">Membrane</keyword>
<feature type="transmembrane region" description="Helical" evidence="6">
    <location>
        <begin position="53"/>
        <end position="82"/>
    </location>
</feature>
<proteinExistence type="predicted"/>
<dbReference type="EMBL" id="AP027142">
    <property type="protein sequence ID" value="BDV35230.1"/>
    <property type="molecule type" value="Genomic_DNA"/>
</dbReference>